<protein>
    <submittedName>
        <fullName evidence="1">Uncharacterized protein</fullName>
    </submittedName>
</protein>
<evidence type="ECO:0000313" key="2">
    <source>
        <dbReference type="Proteomes" id="UP000433406"/>
    </source>
</evidence>
<sequence>MRRIVVGSFTPSVLLEVARATGALAERDLDVSEVAVTSSPAQFRSLLAGDLDAALTSPDNVLAYRFDPGNPLGELADVRILAAIDRGLGLGLYALPGTTPADLVRAPVGVDVATSGFALALYALAESLGLTREQYDLVTLGSTPRRLEALLAGECTATMLNAGNELVAEQQGCVRLAAVADHLSPYLGTVLAVAGTERIDVAEDLATALVATAGEILDGGLGPQAAASAARRLALDDELAQRYVDGLRDPRGGLVREGVVDRGALETLVRLRTTYLPSPAPEGGDVLDRALDPDSGLVHG</sequence>
<gene>
    <name evidence="1" type="ORF">GGQ22_16835</name>
</gene>
<proteinExistence type="predicted"/>
<comment type="caution">
    <text evidence="1">The sequence shown here is derived from an EMBL/GenBank/DDBJ whole genome shotgun (WGS) entry which is preliminary data.</text>
</comment>
<dbReference type="SUPFAM" id="SSF53850">
    <property type="entry name" value="Periplasmic binding protein-like II"/>
    <property type="match status" value="1"/>
</dbReference>
<dbReference type="Proteomes" id="UP000433406">
    <property type="component" value="Unassembled WGS sequence"/>
</dbReference>
<name>A0A6I3JEV2_9ACTN</name>
<organism evidence="1 2">
    <name type="scientific">Nocardioides marmotae</name>
    <dbReference type="NCBI Taxonomy" id="2663857"/>
    <lineage>
        <taxon>Bacteria</taxon>
        <taxon>Bacillati</taxon>
        <taxon>Actinomycetota</taxon>
        <taxon>Actinomycetes</taxon>
        <taxon>Propionibacteriales</taxon>
        <taxon>Nocardioidaceae</taxon>
        <taxon>Nocardioides</taxon>
    </lineage>
</organism>
<accession>A0A6I3JEV2</accession>
<dbReference type="RefSeq" id="WP_154612516.1">
    <property type="nucleotide sequence ID" value="NZ_CP053660.1"/>
</dbReference>
<dbReference type="EMBL" id="WLCI01000018">
    <property type="protein sequence ID" value="MTB96744.1"/>
    <property type="molecule type" value="Genomic_DNA"/>
</dbReference>
<reference evidence="1 2" key="1">
    <citation type="submission" date="2019-10" db="EMBL/GenBank/DDBJ databases">
        <title>Nocardioides novel species isolated from the excrement of Marmot.</title>
        <authorList>
            <person name="Zhang G."/>
        </authorList>
    </citation>
    <scope>NUCLEOTIDE SEQUENCE [LARGE SCALE GENOMIC DNA]</scope>
    <source>
        <strain evidence="2">zg-579</strain>
    </source>
</reference>
<dbReference type="Gene3D" id="3.40.190.10">
    <property type="entry name" value="Periplasmic binding protein-like II"/>
    <property type="match status" value="2"/>
</dbReference>
<keyword evidence="2" id="KW-1185">Reference proteome</keyword>
<evidence type="ECO:0000313" key="1">
    <source>
        <dbReference type="EMBL" id="MTB96744.1"/>
    </source>
</evidence>
<dbReference type="AlphaFoldDB" id="A0A6I3JEV2"/>